<keyword evidence="1" id="KW-0472">Membrane</keyword>
<keyword evidence="1" id="KW-0812">Transmembrane</keyword>
<reference evidence="2" key="2">
    <citation type="submission" date="2021-04" db="EMBL/GenBank/DDBJ databases">
        <authorList>
            <person name="Gilroy R."/>
        </authorList>
    </citation>
    <scope>NUCLEOTIDE SEQUENCE</scope>
    <source>
        <strain evidence="2">CHK188-4685</strain>
    </source>
</reference>
<proteinExistence type="predicted"/>
<feature type="transmembrane region" description="Helical" evidence="1">
    <location>
        <begin position="70"/>
        <end position="89"/>
    </location>
</feature>
<evidence type="ECO:0000313" key="2">
    <source>
        <dbReference type="EMBL" id="HJB07484.1"/>
    </source>
</evidence>
<keyword evidence="1" id="KW-1133">Transmembrane helix</keyword>
<feature type="transmembrane region" description="Helical" evidence="1">
    <location>
        <begin position="38"/>
        <end position="58"/>
    </location>
</feature>
<dbReference type="Proteomes" id="UP000886804">
    <property type="component" value="Unassembled WGS sequence"/>
</dbReference>
<name>A0A9D2L7L2_9FIRM</name>
<dbReference type="EMBL" id="DWYS01000076">
    <property type="protein sequence ID" value="HJB07484.1"/>
    <property type="molecule type" value="Genomic_DNA"/>
</dbReference>
<gene>
    <name evidence="2" type="ORF">H9716_06400</name>
</gene>
<reference evidence="2" key="1">
    <citation type="journal article" date="2021" name="PeerJ">
        <title>Extensive microbial diversity within the chicken gut microbiome revealed by metagenomics and culture.</title>
        <authorList>
            <person name="Gilroy R."/>
            <person name="Ravi A."/>
            <person name="Getino M."/>
            <person name="Pursley I."/>
            <person name="Horton D.L."/>
            <person name="Alikhan N.F."/>
            <person name="Baker D."/>
            <person name="Gharbi K."/>
            <person name="Hall N."/>
            <person name="Watson M."/>
            <person name="Adriaenssens E.M."/>
            <person name="Foster-Nyarko E."/>
            <person name="Jarju S."/>
            <person name="Secka A."/>
            <person name="Antonio M."/>
            <person name="Oren A."/>
            <person name="Chaudhuri R.R."/>
            <person name="La Ragione R."/>
            <person name="Hildebrand F."/>
            <person name="Pallen M.J."/>
        </authorList>
    </citation>
    <scope>NUCLEOTIDE SEQUENCE</scope>
    <source>
        <strain evidence="2">CHK188-4685</strain>
    </source>
</reference>
<evidence type="ECO:0000256" key="1">
    <source>
        <dbReference type="SAM" id="Phobius"/>
    </source>
</evidence>
<feature type="transmembrane region" description="Helical" evidence="1">
    <location>
        <begin position="12"/>
        <end position="32"/>
    </location>
</feature>
<sequence>MLWRLAAVEKLTFRIQIIIGIILIIIANVLSFALHNGIFSNISWVIYGLLFIINPVYPERYSNNEKKAKLGVRIAGIICIAVGLFTGFAV</sequence>
<accession>A0A9D2L7L2</accession>
<protein>
    <submittedName>
        <fullName evidence="2">Oxidoreductase membrane subunit</fullName>
    </submittedName>
</protein>
<evidence type="ECO:0000313" key="3">
    <source>
        <dbReference type="Proteomes" id="UP000886804"/>
    </source>
</evidence>
<organism evidence="2 3">
    <name type="scientific">Candidatus Enterocloster faecavium</name>
    <dbReference type="NCBI Taxonomy" id="2838560"/>
    <lineage>
        <taxon>Bacteria</taxon>
        <taxon>Bacillati</taxon>
        <taxon>Bacillota</taxon>
        <taxon>Clostridia</taxon>
        <taxon>Lachnospirales</taxon>
        <taxon>Lachnospiraceae</taxon>
        <taxon>Enterocloster</taxon>
    </lineage>
</organism>
<dbReference type="AlphaFoldDB" id="A0A9D2L7L2"/>
<comment type="caution">
    <text evidence="2">The sequence shown here is derived from an EMBL/GenBank/DDBJ whole genome shotgun (WGS) entry which is preliminary data.</text>
</comment>